<gene>
    <name evidence="1" type="ORF">LSINAPIS_LOCUS142</name>
</gene>
<dbReference type="EMBL" id="FZQP02000002">
    <property type="protein sequence ID" value="VVC86293.1"/>
    <property type="molecule type" value="Genomic_DNA"/>
</dbReference>
<dbReference type="Proteomes" id="UP000324832">
    <property type="component" value="Unassembled WGS sequence"/>
</dbReference>
<dbReference type="AlphaFoldDB" id="A0A5E4PMR2"/>
<organism evidence="1 2">
    <name type="scientific">Leptidea sinapis</name>
    <dbReference type="NCBI Taxonomy" id="189913"/>
    <lineage>
        <taxon>Eukaryota</taxon>
        <taxon>Metazoa</taxon>
        <taxon>Ecdysozoa</taxon>
        <taxon>Arthropoda</taxon>
        <taxon>Hexapoda</taxon>
        <taxon>Insecta</taxon>
        <taxon>Pterygota</taxon>
        <taxon>Neoptera</taxon>
        <taxon>Endopterygota</taxon>
        <taxon>Lepidoptera</taxon>
        <taxon>Glossata</taxon>
        <taxon>Ditrysia</taxon>
        <taxon>Papilionoidea</taxon>
        <taxon>Pieridae</taxon>
        <taxon>Dismorphiinae</taxon>
        <taxon>Leptidea</taxon>
    </lineage>
</organism>
<sequence>MNIHDVVDNESLIKICASAFAQEDIGEAKKLLFISTKTNQTIDPEQIPMFVAYDLHKLPPVCFDHVDVTKFLKDLLVLQSGVNAIKSDYEFFKKIQINNLE</sequence>
<keyword evidence="2" id="KW-1185">Reference proteome</keyword>
<accession>A0A5E4PMR2</accession>
<evidence type="ECO:0000313" key="1">
    <source>
        <dbReference type="EMBL" id="VVC86293.1"/>
    </source>
</evidence>
<protein>
    <submittedName>
        <fullName evidence="1">Uncharacterized protein</fullName>
    </submittedName>
</protein>
<proteinExistence type="predicted"/>
<evidence type="ECO:0000313" key="2">
    <source>
        <dbReference type="Proteomes" id="UP000324832"/>
    </source>
</evidence>
<reference evidence="1 2" key="1">
    <citation type="submission" date="2017-07" db="EMBL/GenBank/DDBJ databases">
        <authorList>
            <person name="Talla V."/>
            <person name="Backstrom N."/>
        </authorList>
    </citation>
    <scope>NUCLEOTIDE SEQUENCE [LARGE SCALE GENOMIC DNA]</scope>
</reference>
<name>A0A5E4PMR2_9NEOP</name>